<name>A0A397TCW3_9GLOM</name>
<comment type="subcellular location">
    <subcellularLocation>
        <location evidence="1">Membrane</location>
        <topology evidence="1">Multi-pass membrane protein</topology>
    </subcellularLocation>
</comment>
<sequence>MFTLSTALAVILCIIPGIVHINSRNYGAIFMTMWVTTANFITFVNSLLWPDYYILDDKAEVWCLITSPLYVAAHFGLLGSATCTIYTMYSYVSSPIILTIKVKQRQAIRTFILTIIFPLILTGLSYIVLLFKYGIRPILGCANVPQQNWVFFVVYNMWPPIIAIIGCYYAGLTSYAIIKKRLEIKSLLAYNESGMNTSYYYRLVLFCITFLIFALPAALLNTFSNLLEGIVPFDMSGRDFKSIVKFPGEDHGVTFVDYAKPLAGFILFIFFGTGQDAMSTYKRWIS</sequence>
<dbReference type="PANTHER" id="PTHR28097">
    <property type="entry name" value="PHEROMONE A FACTOR RECEPTOR"/>
    <property type="match status" value="1"/>
</dbReference>
<reference evidence="11 12" key="1">
    <citation type="submission" date="2018-06" db="EMBL/GenBank/DDBJ databases">
        <title>Comparative genomics reveals the genomic features of Rhizophagus irregularis, R. cerebriforme, R. diaphanum and Gigaspora rosea, and their symbiotic lifestyle signature.</title>
        <authorList>
            <person name="Morin E."/>
            <person name="San Clemente H."/>
            <person name="Chen E.C.H."/>
            <person name="De La Providencia I."/>
            <person name="Hainaut M."/>
            <person name="Kuo A."/>
            <person name="Kohler A."/>
            <person name="Murat C."/>
            <person name="Tang N."/>
            <person name="Roy S."/>
            <person name="Loubradou J."/>
            <person name="Henrissat B."/>
            <person name="Grigoriev I.V."/>
            <person name="Corradi N."/>
            <person name="Roux C."/>
            <person name="Martin F.M."/>
        </authorList>
    </citation>
    <scope>NUCLEOTIDE SEQUENCE [LARGE SCALE GENOMIC DNA]</scope>
    <source>
        <strain evidence="11 12">DAOM 227022</strain>
    </source>
</reference>
<feature type="transmembrane region" description="Helical" evidence="10">
    <location>
        <begin position="110"/>
        <end position="135"/>
    </location>
</feature>
<evidence type="ECO:0000256" key="5">
    <source>
        <dbReference type="ARBA" id="ARBA00022989"/>
    </source>
</evidence>
<evidence type="ECO:0000256" key="1">
    <source>
        <dbReference type="ARBA" id="ARBA00004141"/>
    </source>
</evidence>
<dbReference type="GO" id="GO:0005886">
    <property type="term" value="C:plasma membrane"/>
    <property type="evidence" value="ECO:0007669"/>
    <property type="project" value="TreeGrafter"/>
</dbReference>
<feature type="non-terminal residue" evidence="11">
    <location>
        <position position="286"/>
    </location>
</feature>
<evidence type="ECO:0000256" key="10">
    <source>
        <dbReference type="SAM" id="Phobius"/>
    </source>
</evidence>
<gene>
    <name evidence="11" type="ORF">C1645_688286</name>
</gene>
<dbReference type="GO" id="GO:0000750">
    <property type="term" value="P:pheromone-dependent signal transduction involved in conjugation with cellular fusion"/>
    <property type="evidence" value="ECO:0007669"/>
    <property type="project" value="TreeGrafter"/>
</dbReference>
<dbReference type="Proteomes" id="UP000265703">
    <property type="component" value="Unassembled WGS sequence"/>
</dbReference>
<evidence type="ECO:0000256" key="2">
    <source>
        <dbReference type="ARBA" id="ARBA00011085"/>
    </source>
</evidence>
<dbReference type="STRING" id="658196.A0A397TCW3"/>
<feature type="transmembrane region" description="Helical" evidence="10">
    <location>
        <begin position="69"/>
        <end position="89"/>
    </location>
</feature>
<evidence type="ECO:0000313" key="12">
    <source>
        <dbReference type="Proteomes" id="UP000265703"/>
    </source>
</evidence>
<keyword evidence="7 10" id="KW-0472">Membrane</keyword>
<evidence type="ECO:0000256" key="7">
    <source>
        <dbReference type="ARBA" id="ARBA00023136"/>
    </source>
</evidence>
<comment type="caution">
    <text evidence="11">The sequence shown here is derived from an EMBL/GenBank/DDBJ whole genome shotgun (WGS) entry which is preliminary data.</text>
</comment>
<keyword evidence="3" id="KW-0589">Pheromone response</keyword>
<keyword evidence="6" id="KW-0297">G-protein coupled receptor</keyword>
<evidence type="ECO:0000256" key="3">
    <source>
        <dbReference type="ARBA" id="ARBA00022507"/>
    </source>
</evidence>
<proteinExistence type="inferred from homology"/>
<evidence type="ECO:0000313" key="11">
    <source>
        <dbReference type="EMBL" id="RIA96090.1"/>
    </source>
</evidence>
<dbReference type="AlphaFoldDB" id="A0A397TCW3"/>
<dbReference type="PRINTS" id="PR00899">
    <property type="entry name" value="GPCRSTE3"/>
</dbReference>
<keyword evidence="8 11" id="KW-0675">Receptor</keyword>
<evidence type="ECO:0000256" key="9">
    <source>
        <dbReference type="ARBA" id="ARBA00023224"/>
    </source>
</evidence>
<evidence type="ECO:0000256" key="8">
    <source>
        <dbReference type="ARBA" id="ARBA00023170"/>
    </source>
</evidence>
<accession>A0A397TCW3</accession>
<feature type="transmembrane region" description="Helical" evidence="10">
    <location>
        <begin position="262"/>
        <end position="281"/>
    </location>
</feature>
<dbReference type="PANTHER" id="PTHR28097:SF1">
    <property type="entry name" value="PHEROMONE A FACTOR RECEPTOR"/>
    <property type="match status" value="1"/>
</dbReference>
<evidence type="ECO:0000256" key="6">
    <source>
        <dbReference type="ARBA" id="ARBA00023040"/>
    </source>
</evidence>
<dbReference type="OrthoDB" id="2874149at2759"/>
<feature type="transmembrane region" description="Helical" evidence="10">
    <location>
        <begin position="29"/>
        <end position="49"/>
    </location>
</feature>
<organism evidence="11 12">
    <name type="scientific">Glomus cerebriforme</name>
    <dbReference type="NCBI Taxonomy" id="658196"/>
    <lineage>
        <taxon>Eukaryota</taxon>
        <taxon>Fungi</taxon>
        <taxon>Fungi incertae sedis</taxon>
        <taxon>Mucoromycota</taxon>
        <taxon>Glomeromycotina</taxon>
        <taxon>Glomeromycetes</taxon>
        <taxon>Glomerales</taxon>
        <taxon>Glomeraceae</taxon>
        <taxon>Glomus</taxon>
    </lineage>
</organism>
<dbReference type="EMBL" id="QKYT01000051">
    <property type="protein sequence ID" value="RIA96090.1"/>
    <property type="molecule type" value="Genomic_DNA"/>
</dbReference>
<evidence type="ECO:0000256" key="4">
    <source>
        <dbReference type="ARBA" id="ARBA00022692"/>
    </source>
</evidence>
<protein>
    <submittedName>
        <fullName evidence="11">G-protein coupled receptor for fungal pheromone mating factor</fullName>
    </submittedName>
</protein>
<keyword evidence="4 10" id="KW-0812">Transmembrane</keyword>
<keyword evidence="9" id="KW-0807">Transducer</keyword>
<keyword evidence="5 10" id="KW-1133">Transmembrane helix</keyword>
<dbReference type="Pfam" id="PF02076">
    <property type="entry name" value="STE3"/>
    <property type="match status" value="1"/>
</dbReference>
<feature type="transmembrane region" description="Helical" evidence="10">
    <location>
        <begin position="199"/>
        <end position="219"/>
    </location>
</feature>
<keyword evidence="12" id="KW-1185">Reference proteome</keyword>
<comment type="similarity">
    <text evidence="2">Belongs to the G-protein coupled receptor 4 family.</text>
</comment>
<feature type="transmembrane region" description="Helical" evidence="10">
    <location>
        <begin position="155"/>
        <end position="178"/>
    </location>
</feature>
<feature type="transmembrane region" description="Helical" evidence="10">
    <location>
        <begin position="6"/>
        <end position="22"/>
    </location>
</feature>
<dbReference type="GO" id="GO:0004932">
    <property type="term" value="F:mating-type factor pheromone receptor activity"/>
    <property type="evidence" value="ECO:0007669"/>
    <property type="project" value="InterPro"/>
</dbReference>
<dbReference type="InterPro" id="IPR001499">
    <property type="entry name" value="GPCR_STE3"/>
</dbReference>